<evidence type="ECO:0000256" key="11">
    <source>
        <dbReference type="ARBA" id="ARBA00023125"/>
    </source>
</evidence>
<evidence type="ECO:0000256" key="2">
    <source>
        <dbReference type="ARBA" id="ARBA00004436"/>
    </source>
</evidence>
<keyword evidence="10" id="KW-0239">DNA-directed DNA polymerase</keyword>
<dbReference type="GO" id="GO:0042645">
    <property type="term" value="C:mitochondrial nucleoid"/>
    <property type="evidence" value="ECO:0007669"/>
    <property type="project" value="UniProtKB-SubCell"/>
</dbReference>
<dbReference type="GO" id="GO:0003887">
    <property type="term" value="F:DNA-directed DNA polymerase activity"/>
    <property type="evidence" value="ECO:0007669"/>
    <property type="project" value="UniProtKB-KW"/>
</dbReference>
<evidence type="ECO:0000259" key="16">
    <source>
        <dbReference type="SMART" id="SM00482"/>
    </source>
</evidence>
<sequence>MYVLRKSCIFCVKYHVNGKLLHNKNPTVFTSEPFEDMVTNKTVIKKFKLNELDSRSRSNLFSENIAQDCMASNAKVLESPESIFLPNERPGRSVKSIRLFPKKGEKSKTVDITGEIVKNNFVNNSDNVISKNISLSNVDNKASIVHTSKVSKKQKTPENLEKKCDKISSQGSSEKQSSKKSKEKDIAENNSNKKIVHNSEFRCNAFNIQLLSKNIYQQLFPNNERQSEDSKLIEKCLEELKVHHLPSDLHKMADRLPGTLDSVYSRLKLPPIENGDIVHHFQEIGEQQAKPYRDLTLHLLNKGVPETQGWTFGGTNQTCLLQWYGGTESAMFNRLEEIATSLQPVTPFLNCRLSRALEPVSEDDSKFIQTRINWVVQSGAVDFLHLMLVCMRWLVSRDTRFVISIHDEIRYLVPDEEKYETALALHVTNLLTRAFCIKKLDMTDIPLSISFFSGVEIDKVLRKESDNDCKTPSNPYGLCKGYGIPLGEILDIYQTIDKANGVIGTFKNSKKPNRKSSSLPLHFIRGHGWGYLVPYSTDIKVPDAKNIPLEQLKQLYNNITKQDNCEANVDNAQNSLRDSVETNISFIDCSKSAKRLEVIANVLDRKKLAEASSTDTSTDDADTPREIGFIKLPHKDGEHLNVGNPLSRDFINKFSDNSLAGVDIGAKRIIEISRMLSYWRNNHERVKKQFVVWLNKKDLPRRLVENSESEGRDYGVILPQLIVSGTLTRRAVEATWMTASNAVGERVGSELRAMIQAPDGYSIIGADVDSQELWIASVIGDSYCAKEHGATPLGWMTLSGQKSNATDMHSITAKAVGISREHAKIINYARIYGAGERFAERLLKQFNPEMSKSDAKSKTQGRIKEQYWLNRTGLRFIDTLSMHVCVSGITRYQRSLLKSEQMTDESWTNVSSLNSLSEVYKLYCEGKVLDKTDRNIFVEGSLEDIENNWHNLMTYCAKDTLATFEVIQALFPLFLERFPHPVTLAGMLELSTAYLPVNNNWVKYFNESCQTFNDLNVEMKSLLMDKCDQACSLLHDDKYKDSLWLWDQDWSVKDLKLKKKANKTLSVDQETEEPEEFYEINKNGEDQTEDEFVKRRRELVEKFKPLMQTKDRLPVNSSYLIGYPEWYRKLCVKPHSADKDAVSKQELIHDGISDTSEAWIPGPSLISTSMQITPKLLSLTWKSMPLHFIRGHGWGYLVPYSTDIKVPDAENIPLEQLKQLYNNITKQDNCEANVDNAQNSLRDSVETNISFIDCSKSAKRLEVIANVLDKKKLAEASSTDTSTDDADTPREIGFIKLPHKDGEHLNVGNPLSRDFINKFSDNSLAGVDIGAKRIIEISRMLSYWRNNHERVKKQFVVWLNKKDLPRRLVENIESEGRDYGVILPQLIVSGTLTRRAVEATWMTASNAVGERVGSELRAMIQAPDGYSIIGADVDSQELWIASVIGDSYCAKEHGATPLGWMTLSGQKSNATDMHSITAKAVGISREHAKIINYARIYGAGERFAERLLKQFNPEMSKSDAKSKARKMYTLTKGKKLYRLKDGHLEELIKRVYSKYEAREVCSAYNTSVDKIFDKPQWYGGTESAMFNRLEEIATSLQPVTPFLNCRLSRALEPVSEDDSKFIQTRINWVVQSGAVDFLHLMLVCMRWLVSRDTRFVISIHDEIRYLVPDEEKYETALALHVTNLLTRAFCIKKLDMTDIPLSISFFSGVEIDKVLRKESDNDCKTPSNPYGLCKGYGIPLGEILDIYQTIDKANGVIGTFKNSKKPNRKSSVKTIKISNEQKEK</sequence>
<evidence type="ECO:0000256" key="14">
    <source>
        <dbReference type="ARBA" id="ARBA00031966"/>
    </source>
</evidence>
<accession>A0A3Q0J177</accession>
<evidence type="ECO:0000256" key="1">
    <source>
        <dbReference type="ARBA" id="ARBA00001946"/>
    </source>
</evidence>
<dbReference type="Gene3D" id="3.30.70.370">
    <property type="match status" value="1"/>
</dbReference>
<evidence type="ECO:0000256" key="7">
    <source>
        <dbReference type="ARBA" id="ARBA00022695"/>
    </source>
</evidence>
<dbReference type="GO" id="GO:0003677">
    <property type="term" value="F:DNA binding"/>
    <property type="evidence" value="ECO:0007669"/>
    <property type="project" value="UniProtKB-KW"/>
</dbReference>
<feature type="domain" description="DNA-directed DNA polymerase family A palm" evidence="16">
    <location>
        <begin position="748"/>
        <end position="923"/>
    </location>
</feature>
<dbReference type="PRINTS" id="PR00867">
    <property type="entry name" value="DNAPOLG"/>
</dbReference>
<keyword evidence="12" id="KW-0496">Mitochondrion</keyword>
<keyword evidence="8" id="KW-0235">DNA replication</keyword>
<dbReference type="Gene3D" id="1.10.150.20">
    <property type="entry name" value="5' to 3' exonuclease, C-terminal subdomain"/>
    <property type="match status" value="1"/>
</dbReference>
<keyword evidence="7" id="KW-0548">Nucleotidyltransferase</keyword>
<dbReference type="Pfam" id="PF00476">
    <property type="entry name" value="DNA_pol_A"/>
    <property type="match status" value="1"/>
</dbReference>
<keyword evidence="6" id="KW-0808">Transferase</keyword>
<evidence type="ECO:0000256" key="5">
    <source>
        <dbReference type="ARBA" id="ARBA00015350"/>
    </source>
</evidence>
<dbReference type="GO" id="GO:0008408">
    <property type="term" value="F:3'-5' exonuclease activity"/>
    <property type="evidence" value="ECO:0007669"/>
    <property type="project" value="TreeGrafter"/>
</dbReference>
<dbReference type="InterPro" id="IPR043502">
    <property type="entry name" value="DNA/RNA_pol_sf"/>
</dbReference>
<dbReference type="KEGG" id="dci:103513133"/>
<evidence type="ECO:0000256" key="3">
    <source>
        <dbReference type="ARBA" id="ARBA00007705"/>
    </source>
</evidence>
<dbReference type="STRING" id="121845.A0A3Q0J177"/>
<feature type="compositionally biased region" description="Basic and acidic residues" evidence="15">
    <location>
        <begin position="155"/>
        <end position="166"/>
    </location>
</feature>
<keyword evidence="17" id="KW-1185">Reference proteome</keyword>
<dbReference type="SMART" id="SM00482">
    <property type="entry name" value="POLAc"/>
    <property type="match status" value="2"/>
</dbReference>
<dbReference type="PROSITE" id="PS00447">
    <property type="entry name" value="DNA_POLYMERASE_A"/>
    <property type="match status" value="2"/>
</dbReference>
<dbReference type="PaxDb" id="121845-A0A3Q0J177"/>
<dbReference type="RefSeq" id="XP_026682224.1">
    <property type="nucleotide sequence ID" value="XM_026826423.1"/>
</dbReference>
<protein>
    <recommendedName>
        <fullName evidence="5">DNA polymerase subunit gamma-1</fullName>
        <ecNumber evidence="4">2.7.7.7</ecNumber>
    </recommendedName>
    <alternativeName>
        <fullName evidence="14">Mitochondrial DNA polymerase catalytic subunit</fullName>
    </alternativeName>
</protein>
<evidence type="ECO:0000256" key="8">
    <source>
        <dbReference type="ARBA" id="ARBA00022705"/>
    </source>
</evidence>
<dbReference type="GeneID" id="103513133"/>
<dbReference type="FunFam" id="1.10.150.20:FF:000024">
    <property type="entry name" value="DNA polymerase gamma, catalytic subunit"/>
    <property type="match status" value="1"/>
</dbReference>
<comment type="subcellular location">
    <subcellularLocation>
        <location evidence="2">Mitochondrion matrix</location>
        <location evidence="2">Mitochondrion nucleoid</location>
    </subcellularLocation>
</comment>
<keyword evidence="9" id="KW-0460">Magnesium</keyword>
<keyword evidence="13" id="KW-1135">Mitochondrion nucleoid</keyword>
<evidence type="ECO:0000256" key="9">
    <source>
        <dbReference type="ARBA" id="ARBA00022842"/>
    </source>
</evidence>
<dbReference type="PANTHER" id="PTHR10267:SF0">
    <property type="entry name" value="DNA POLYMERASE SUBUNIT GAMMA-1"/>
    <property type="match status" value="1"/>
</dbReference>
<comment type="cofactor">
    <cofactor evidence="1">
        <name>Mg(2+)</name>
        <dbReference type="ChEBI" id="CHEBI:18420"/>
    </cofactor>
</comment>
<dbReference type="GO" id="GO:0006264">
    <property type="term" value="P:mitochondrial DNA replication"/>
    <property type="evidence" value="ECO:0007669"/>
    <property type="project" value="TreeGrafter"/>
</dbReference>
<gene>
    <name evidence="18" type="primary">LOC103513133</name>
</gene>
<evidence type="ECO:0000256" key="4">
    <source>
        <dbReference type="ARBA" id="ARBA00012417"/>
    </source>
</evidence>
<name>A0A3Q0J177_DIACI</name>
<dbReference type="SUPFAM" id="SSF56672">
    <property type="entry name" value="DNA/RNA polymerases"/>
    <property type="match status" value="3"/>
</dbReference>
<evidence type="ECO:0000256" key="13">
    <source>
        <dbReference type="ARBA" id="ARBA00023271"/>
    </source>
</evidence>
<dbReference type="InterPro" id="IPR041336">
    <property type="entry name" value="DNApol_Exo"/>
</dbReference>
<feature type="region of interest" description="Disordered" evidence="15">
    <location>
        <begin position="146"/>
        <end position="191"/>
    </location>
</feature>
<evidence type="ECO:0000256" key="12">
    <source>
        <dbReference type="ARBA" id="ARBA00023128"/>
    </source>
</evidence>
<keyword evidence="11" id="KW-0238">DNA-binding</keyword>
<dbReference type="InterPro" id="IPR019760">
    <property type="entry name" value="DNA-dir_DNA_pol_A_CS"/>
</dbReference>
<dbReference type="Pfam" id="PF18136">
    <property type="entry name" value="DNApol_Exo"/>
    <property type="match status" value="1"/>
</dbReference>
<comment type="similarity">
    <text evidence="3">Belongs to the DNA polymerase type-A family.</text>
</comment>
<proteinExistence type="inferred from homology"/>
<organism evidence="17 18">
    <name type="scientific">Diaphorina citri</name>
    <name type="common">Asian citrus psyllid</name>
    <dbReference type="NCBI Taxonomy" id="121845"/>
    <lineage>
        <taxon>Eukaryota</taxon>
        <taxon>Metazoa</taxon>
        <taxon>Ecdysozoa</taxon>
        <taxon>Arthropoda</taxon>
        <taxon>Hexapoda</taxon>
        <taxon>Insecta</taxon>
        <taxon>Pterygota</taxon>
        <taxon>Neoptera</taxon>
        <taxon>Paraneoptera</taxon>
        <taxon>Hemiptera</taxon>
        <taxon>Sternorrhyncha</taxon>
        <taxon>Psylloidea</taxon>
        <taxon>Psyllidae</taxon>
        <taxon>Diaphorininae</taxon>
        <taxon>Diaphorina</taxon>
    </lineage>
</organism>
<dbReference type="Proteomes" id="UP000079169">
    <property type="component" value="Unplaced"/>
</dbReference>
<dbReference type="PANTHER" id="PTHR10267">
    <property type="entry name" value="DNA POLYMERASE SUBUNIT GAMMA-1"/>
    <property type="match status" value="1"/>
</dbReference>
<evidence type="ECO:0000313" key="17">
    <source>
        <dbReference type="Proteomes" id="UP000079169"/>
    </source>
</evidence>
<dbReference type="Gene3D" id="3.30.420.390">
    <property type="match status" value="2"/>
</dbReference>
<feature type="domain" description="DNA-directed DNA polymerase family A palm" evidence="16">
    <location>
        <begin position="1413"/>
        <end position="1671"/>
    </location>
</feature>
<evidence type="ECO:0000256" key="10">
    <source>
        <dbReference type="ARBA" id="ARBA00022932"/>
    </source>
</evidence>
<dbReference type="FunFam" id="3.30.420.390:FF:000001">
    <property type="entry name" value="DNA polymerase gamma, catalytic subunit"/>
    <property type="match status" value="1"/>
</dbReference>
<dbReference type="EC" id="2.7.7.7" evidence="4"/>
<dbReference type="GO" id="GO:0005760">
    <property type="term" value="C:gamma DNA polymerase complex"/>
    <property type="evidence" value="ECO:0007669"/>
    <property type="project" value="InterPro"/>
</dbReference>
<evidence type="ECO:0000256" key="6">
    <source>
        <dbReference type="ARBA" id="ARBA00022679"/>
    </source>
</evidence>
<evidence type="ECO:0000256" key="15">
    <source>
        <dbReference type="SAM" id="MobiDB-lite"/>
    </source>
</evidence>
<evidence type="ECO:0000313" key="18">
    <source>
        <dbReference type="RefSeq" id="XP_026682224.1"/>
    </source>
</evidence>
<reference evidence="18" key="1">
    <citation type="submission" date="2025-08" db="UniProtKB">
        <authorList>
            <consortium name="RefSeq"/>
        </authorList>
    </citation>
    <scope>IDENTIFICATION</scope>
</reference>
<dbReference type="InterPro" id="IPR001098">
    <property type="entry name" value="DNA-dir_DNA_pol_A_palm_dom"/>
</dbReference>
<dbReference type="InterPro" id="IPR002297">
    <property type="entry name" value="DNA-dir_DNA_pol_A_mt"/>
</dbReference>
<feature type="compositionally biased region" description="Basic and acidic residues" evidence="15">
    <location>
        <begin position="176"/>
        <end position="187"/>
    </location>
</feature>